<feature type="transmembrane region" description="Helical" evidence="1">
    <location>
        <begin position="32"/>
        <end position="59"/>
    </location>
</feature>
<dbReference type="AlphaFoldDB" id="H3SLM7"/>
<evidence type="ECO:0000313" key="2">
    <source>
        <dbReference type="EMBL" id="EHQ60022.1"/>
    </source>
</evidence>
<keyword evidence="1" id="KW-0812">Transmembrane</keyword>
<keyword evidence="3" id="KW-1185">Reference proteome</keyword>
<keyword evidence="1" id="KW-0472">Membrane</keyword>
<name>H3SLM7_9BACL</name>
<dbReference type="PATRIC" id="fig|1131935.3.peg.4645"/>
<reference evidence="2 3" key="1">
    <citation type="journal article" date="2012" name="J. Bacteriol.">
        <title>Genome Sequence of the Pattern-Forming Social Bacterium Paenibacillus dendritiformis C454 Chiral Morphotype.</title>
        <authorList>
            <person name="Sirota-Madi A."/>
            <person name="Olender T."/>
            <person name="Helman Y."/>
            <person name="Brainis I."/>
            <person name="Finkelshtein A."/>
            <person name="Roth D."/>
            <person name="Hagai E."/>
            <person name="Leshkowitz D."/>
            <person name="Brodsky L."/>
            <person name="Galatenko V."/>
            <person name="Nikolaev V."/>
            <person name="Gutnick D.L."/>
            <person name="Lancet D."/>
            <person name="Ben-Jacob E."/>
        </authorList>
    </citation>
    <scope>NUCLEOTIDE SEQUENCE [LARGE SCALE GENOMIC DNA]</scope>
    <source>
        <strain evidence="2 3">C454</strain>
    </source>
</reference>
<comment type="caution">
    <text evidence="2">The sequence shown here is derived from an EMBL/GenBank/DDBJ whole genome shotgun (WGS) entry which is preliminary data.</text>
</comment>
<dbReference type="Proteomes" id="UP000003900">
    <property type="component" value="Unassembled WGS sequence"/>
</dbReference>
<proteinExistence type="predicted"/>
<sequence length="60" mass="6932">MDIFGFIYTFLAGVLFLTVGMIASFPPPRLPWFIRIMMLCIGIAFVFYSIMSILDLIFLF</sequence>
<gene>
    <name evidence="2" type="ORF">PDENDC454_22319</name>
</gene>
<feature type="transmembrane region" description="Helical" evidence="1">
    <location>
        <begin position="6"/>
        <end position="25"/>
    </location>
</feature>
<evidence type="ECO:0000256" key="1">
    <source>
        <dbReference type="SAM" id="Phobius"/>
    </source>
</evidence>
<organism evidence="2 3">
    <name type="scientific">Paenibacillus dendritiformis C454</name>
    <dbReference type="NCBI Taxonomy" id="1131935"/>
    <lineage>
        <taxon>Bacteria</taxon>
        <taxon>Bacillati</taxon>
        <taxon>Bacillota</taxon>
        <taxon>Bacilli</taxon>
        <taxon>Bacillales</taxon>
        <taxon>Paenibacillaceae</taxon>
        <taxon>Paenibacillus</taxon>
    </lineage>
</organism>
<dbReference type="EMBL" id="AHKH01000087">
    <property type="protein sequence ID" value="EHQ60022.1"/>
    <property type="molecule type" value="Genomic_DNA"/>
</dbReference>
<protein>
    <submittedName>
        <fullName evidence="2">Uncharacterized protein</fullName>
    </submittedName>
</protein>
<evidence type="ECO:0000313" key="3">
    <source>
        <dbReference type="Proteomes" id="UP000003900"/>
    </source>
</evidence>
<keyword evidence="1" id="KW-1133">Transmembrane helix</keyword>
<accession>H3SLM7</accession>